<evidence type="ECO:0000313" key="1">
    <source>
        <dbReference type="EMBL" id="GGH25048.1"/>
    </source>
</evidence>
<gene>
    <name evidence="1" type="ORF">GCM10007423_08970</name>
</gene>
<protein>
    <submittedName>
        <fullName evidence="1">Uncharacterized protein</fullName>
    </submittedName>
</protein>
<dbReference type="EMBL" id="BMIA01000001">
    <property type="protein sequence ID" value="GGH25048.1"/>
    <property type="molecule type" value="Genomic_DNA"/>
</dbReference>
<dbReference type="Proteomes" id="UP000600214">
    <property type="component" value="Unassembled WGS sequence"/>
</dbReference>
<accession>A0ABQ1YI37</accession>
<name>A0ABQ1YI37_9BACT</name>
<proteinExistence type="predicted"/>
<sequence>MKLFPTKRLEFRLIDTHEDTLNTLARRTGKSENLTSQNTEKSFRGVLEGNQFKLISSAIGRGAFCVVTGAIDADRGYVENESALLAKDI</sequence>
<evidence type="ECO:0000313" key="2">
    <source>
        <dbReference type="Proteomes" id="UP000600214"/>
    </source>
</evidence>
<organism evidence="1 2">
    <name type="scientific">Dyadobacter endophyticus</name>
    <dbReference type="NCBI Taxonomy" id="1749036"/>
    <lineage>
        <taxon>Bacteria</taxon>
        <taxon>Pseudomonadati</taxon>
        <taxon>Bacteroidota</taxon>
        <taxon>Cytophagia</taxon>
        <taxon>Cytophagales</taxon>
        <taxon>Spirosomataceae</taxon>
        <taxon>Dyadobacter</taxon>
    </lineage>
</organism>
<keyword evidence="2" id="KW-1185">Reference proteome</keyword>
<reference evidence="2" key="1">
    <citation type="journal article" date="2019" name="Int. J. Syst. Evol. Microbiol.">
        <title>The Global Catalogue of Microorganisms (GCM) 10K type strain sequencing project: providing services to taxonomists for standard genome sequencing and annotation.</title>
        <authorList>
            <consortium name="The Broad Institute Genomics Platform"/>
            <consortium name="The Broad Institute Genome Sequencing Center for Infectious Disease"/>
            <person name="Wu L."/>
            <person name="Ma J."/>
        </authorList>
    </citation>
    <scope>NUCLEOTIDE SEQUENCE [LARGE SCALE GENOMIC DNA]</scope>
    <source>
        <strain evidence="2">CGMCC 1.15288</strain>
    </source>
</reference>
<comment type="caution">
    <text evidence="1">The sequence shown here is derived from an EMBL/GenBank/DDBJ whole genome shotgun (WGS) entry which is preliminary data.</text>
</comment>